<comment type="caution">
    <text evidence="5">The sequence shown here is derived from an EMBL/GenBank/DDBJ whole genome shotgun (WGS) entry which is preliminary data.</text>
</comment>
<dbReference type="Gene3D" id="1.20.80.10">
    <property type="match status" value="1"/>
</dbReference>
<dbReference type="EMBL" id="JAQHRD010000004">
    <property type="protein sequence ID" value="KAJ6441937.1"/>
    <property type="molecule type" value="Genomic_DNA"/>
</dbReference>
<dbReference type="GO" id="GO:0000062">
    <property type="term" value="F:fatty-acyl-CoA binding"/>
    <property type="evidence" value="ECO:0007669"/>
    <property type="project" value="InterPro"/>
</dbReference>
<keyword evidence="6" id="KW-1185">Reference proteome</keyword>
<dbReference type="PANTHER" id="PTHR23310:SF133">
    <property type="entry name" value="COA BINDING PROTEIN, PUTATIVE (AFU_ORTHOLOGUE AFUA_1G12300)-RELATED"/>
    <property type="match status" value="1"/>
</dbReference>
<evidence type="ECO:0000313" key="6">
    <source>
        <dbReference type="Proteomes" id="UP001163105"/>
    </source>
</evidence>
<dbReference type="InterPro" id="IPR000582">
    <property type="entry name" value="Acyl-CoA-binding_protein"/>
</dbReference>
<dbReference type="InterPro" id="IPR014352">
    <property type="entry name" value="FERM/acyl-CoA-bd_prot_sf"/>
</dbReference>
<organism evidence="5 6">
    <name type="scientific">Purpureocillium lavendulum</name>
    <dbReference type="NCBI Taxonomy" id="1247861"/>
    <lineage>
        <taxon>Eukaryota</taxon>
        <taxon>Fungi</taxon>
        <taxon>Dikarya</taxon>
        <taxon>Ascomycota</taxon>
        <taxon>Pezizomycotina</taxon>
        <taxon>Sordariomycetes</taxon>
        <taxon>Hypocreomycetidae</taxon>
        <taxon>Hypocreales</taxon>
        <taxon>Ophiocordycipitaceae</taxon>
        <taxon>Purpureocillium</taxon>
    </lineage>
</organism>
<dbReference type="AlphaFoldDB" id="A0AB34FS31"/>
<dbReference type="GO" id="GO:0006631">
    <property type="term" value="P:fatty acid metabolic process"/>
    <property type="evidence" value="ECO:0007669"/>
    <property type="project" value="TreeGrafter"/>
</dbReference>
<evidence type="ECO:0000256" key="2">
    <source>
        <dbReference type="SAM" id="MobiDB-lite"/>
    </source>
</evidence>
<gene>
    <name evidence="5" type="ORF">O9K51_05488</name>
</gene>
<feature type="domain" description="ACB" evidence="4">
    <location>
        <begin position="1"/>
        <end position="100"/>
    </location>
</feature>
<evidence type="ECO:0000313" key="5">
    <source>
        <dbReference type="EMBL" id="KAJ6441937.1"/>
    </source>
</evidence>
<dbReference type="SUPFAM" id="SSF47027">
    <property type="entry name" value="Acyl-CoA binding protein"/>
    <property type="match status" value="1"/>
</dbReference>
<sequence>MAHRVFVHALNTVKKIPKTGASRPPPSDRLRLYGLYKQAMEGDVDGVMEQPTAGPGLTAEELQRERDKWDAWNSQRGITRTEAKRRYVEALIETMHRYATTSNRVVKLTGRDARDATELVTELEFVWNQIKHNSSSSTGSSPKAGGSSSAPRHFQQPMSGSDGPMRILSPMSEQDEAELRSQQQMDLEDEAAVVESGRSNRWQKKMERAVTKLSAEIAALREQITTGREWKSKKARSYPAWVSWLGWLVLRHLVIDCVILGIVLLWLRRRKDRRLEDLVRAALKIIREYVRKVLPSR</sequence>
<feature type="region of interest" description="Disordered" evidence="2">
    <location>
        <begin position="132"/>
        <end position="184"/>
    </location>
</feature>
<keyword evidence="1" id="KW-0446">Lipid-binding</keyword>
<name>A0AB34FS31_9HYPO</name>
<dbReference type="InterPro" id="IPR035984">
    <property type="entry name" value="Acyl-CoA-binding_sf"/>
</dbReference>
<keyword evidence="3" id="KW-1133">Transmembrane helix</keyword>
<keyword evidence="3" id="KW-0812">Transmembrane</keyword>
<protein>
    <submittedName>
        <fullName evidence="5">Acyl CoA binding family protein</fullName>
    </submittedName>
</protein>
<proteinExistence type="predicted"/>
<dbReference type="Pfam" id="PF00887">
    <property type="entry name" value="ACBP"/>
    <property type="match status" value="1"/>
</dbReference>
<feature type="compositionally biased region" description="Low complexity" evidence="2">
    <location>
        <begin position="134"/>
        <end position="149"/>
    </location>
</feature>
<feature type="transmembrane region" description="Helical" evidence="3">
    <location>
        <begin position="241"/>
        <end position="267"/>
    </location>
</feature>
<evidence type="ECO:0000256" key="1">
    <source>
        <dbReference type="ARBA" id="ARBA00023121"/>
    </source>
</evidence>
<dbReference type="PROSITE" id="PS51228">
    <property type="entry name" value="ACB_2"/>
    <property type="match status" value="1"/>
</dbReference>
<keyword evidence="3" id="KW-0472">Membrane</keyword>
<evidence type="ECO:0000256" key="3">
    <source>
        <dbReference type="SAM" id="Phobius"/>
    </source>
</evidence>
<dbReference type="Proteomes" id="UP001163105">
    <property type="component" value="Unassembled WGS sequence"/>
</dbReference>
<accession>A0AB34FS31</accession>
<evidence type="ECO:0000259" key="4">
    <source>
        <dbReference type="PROSITE" id="PS51228"/>
    </source>
</evidence>
<dbReference type="PANTHER" id="PTHR23310">
    <property type="entry name" value="ACYL-COA-BINDING PROTEIN, ACBP"/>
    <property type="match status" value="1"/>
</dbReference>
<reference evidence="5" key="1">
    <citation type="submission" date="2023-01" db="EMBL/GenBank/DDBJ databases">
        <title>The growth and conidiation of Purpureocillium lavendulum are regulated by nitrogen source and histone H3K14 acetylation.</title>
        <authorList>
            <person name="Tang P."/>
            <person name="Han J."/>
            <person name="Zhang C."/>
            <person name="Tang P."/>
            <person name="Qi F."/>
            <person name="Zhang K."/>
            <person name="Liang L."/>
        </authorList>
    </citation>
    <scope>NUCLEOTIDE SEQUENCE</scope>
    <source>
        <strain evidence="5">YMF1.00683</strain>
    </source>
</reference>